<dbReference type="PANTHER" id="PTHR48050:SF13">
    <property type="entry name" value="STEROL 3-BETA-GLUCOSYLTRANSFERASE UGT80A2"/>
    <property type="match status" value="1"/>
</dbReference>
<dbReference type="EMBL" id="AZIL01000202">
    <property type="protein sequence ID" value="EWM28986.1"/>
    <property type="molecule type" value="Genomic_DNA"/>
</dbReference>
<feature type="region of interest" description="Disordered" evidence="1">
    <location>
        <begin position="727"/>
        <end position="757"/>
    </location>
</feature>
<organism evidence="2 3">
    <name type="scientific">Nannochloropsis gaditana</name>
    <dbReference type="NCBI Taxonomy" id="72520"/>
    <lineage>
        <taxon>Eukaryota</taxon>
        <taxon>Sar</taxon>
        <taxon>Stramenopiles</taxon>
        <taxon>Ochrophyta</taxon>
        <taxon>Eustigmatophyceae</taxon>
        <taxon>Eustigmatales</taxon>
        <taxon>Monodopsidaceae</taxon>
        <taxon>Nannochloropsis</taxon>
    </lineage>
</organism>
<feature type="compositionally biased region" description="Basic and acidic residues" evidence="1">
    <location>
        <begin position="480"/>
        <end position="537"/>
    </location>
</feature>
<dbReference type="PANTHER" id="PTHR48050">
    <property type="entry name" value="STEROL 3-BETA-GLUCOSYLTRANSFERASE"/>
    <property type="match status" value="1"/>
</dbReference>
<dbReference type="OrthoDB" id="416612at2759"/>
<feature type="region of interest" description="Disordered" evidence="1">
    <location>
        <begin position="585"/>
        <end position="645"/>
    </location>
</feature>
<keyword evidence="3" id="KW-1185">Reference proteome</keyword>
<dbReference type="InterPro" id="IPR050426">
    <property type="entry name" value="Glycosyltransferase_28"/>
</dbReference>
<proteinExistence type="predicted"/>
<protein>
    <submittedName>
        <fullName evidence="2">Uncharacterized protein</fullName>
    </submittedName>
</protein>
<feature type="region of interest" description="Disordered" evidence="1">
    <location>
        <begin position="300"/>
        <end position="320"/>
    </location>
</feature>
<comment type="caution">
    <text evidence="2">The sequence shown here is derived from an EMBL/GenBank/DDBJ whole genome shotgun (WGS) entry which is preliminary data.</text>
</comment>
<dbReference type="Gene3D" id="3.40.50.2000">
    <property type="entry name" value="Glycogen Phosphorylase B"/>
    <property type="match status" value="2"/>
</dbReference>
<feature type="region of interest" description="Disordered" evidence="1">
    <location>
        <begin position="428"/>
        <end position="545"/>
    </location>
</feature>
<dbReference type="AlphaFoldDB" id="W7U879"/>
<reference evidence="2 3" key="1">
    <citation type="journal article" date="2014" name="Mol. Plant">
        <title>Chromosome Scale Genome Assembly and Transcriptome Profiling of Nannochloropsis gaditana in Nitrogen Depletion.</title>
        <authorList>
            <person name="Corteggiani Carpinelli E."/>
            <person name="Telatin A."/>
            <person name="Vitulo N."/>
            <person name="Forcato C."/>
            <person name="D'Angelo M."/>
            <person name="Schiavon R."/>
            <person name="Vezzi A."/>
            <person name="Giacometti G.M."/>
            <person name="Morosinotto T."/>
            <person name="Valle G."/>
        </authorList>
    </citation>
    <scope>NUCLEOTIDE SEQUENCE [LARGE SCALE GENOMIC DNA]</scope>
    <source>
        <strain evidence="2 3">B-31</strain>
    </source>
</reference>
<name>W7U879_9STRA</name>
<evidence type="ECO:0000256" key="1">
    <source>
        <dbReference type="SAM" id="MobiDB-lite"/>
    </source>
</evidence>
<feature type="compositionally biased region" description="Basic and acidic residues" evidence="1">
    <location>
        <begin position="437"/>
        <end position="449"/>
    </location>
</feature>
<sequence length="810" mass="87966">MSPSTANRRQHTVIFLALGSLGDVLPVLAVAHRFGRRLDRRGPCPSRRKHLPALVFITHTLYLPRLKTLLERALPRLSQAPVLHIEGIDSPPLPLRRAGPVSVPDELEQCLAASRGHAPIALLACNLVARFGVHIGEILGAASSAVLAPSLPPPTPSPSPTLLRNLLGPKFLRLLEDTGTDRLRYMEYGMLSLFLPAYHAFRERHGLSPCLSSPSAPPAPRTASQAALYALRGNLPFLYGVSEGFFPKPGYWPESSVFCGAWTWAQEEEVGREGGWEGGQEDGEGWVPDEELRRFVEGEGWPPKKKSATEGNVRRVSGGDGKVKVSARTAGSSLPPLICLDMGSMIETELMGREEWEALVEEVLVALKKVFPSSTPAAALSVPASTPFAARRIAFRPPSPSHPSPSTAPWAPLSTPCLLSSLAPPVWPPSPSLNVAREGKAGMSREGRFGHGVKGPSPSGGERGKKRPRRAGRVQGGYAAEEKGEKKGKGCLKEEARGESERERLGEEGKEGEEGQEGKEAVEGLTKEGTKDEEEGRGNAGTTNTFLGEAGFRLLLLHAPDQSCGAGKSRGGNPALPARRQRLEQERKEIPPWLSRRHGGGAKRLVSPKNQDLRLPRQEPLPPHVQAEQSPTSPTSLPPFHHPGSFPSHPYSSPYIFRLPPTTFVPHTWLFPRCRLVIHHGGLGTVMACLMGRRRGREGNGVPQLIVPITKEQEMWAMRVEHLGVGRGLSREGGKGRRGGGRGGREGRGREGGREGGRGVYQALQEMERGRAMCLENVAQYREWFLAEDGVGRAVDLLVEHMERNGNSKV</sequence>
<evidence type="ECO:0000313" key="3">
    <source>
        <dbReference type="Proteomes" id="UP000019335"/>
    </source>
</evidence>
<gene>
    <name evidence="2" type="ORF">Naga_100501g3</name>
</gene>
<evidence type="ECO:0000313" key="2">
    <source>
        <dbReference type="EMBL" id="EWM28986.1"/>
    </source>
</evidence>
<feature type="compositionally biased region" description="Basic and acidic residues" evidence="1">
    <location>
        <begin position="743"/>
        <end position="757"/>
    </location>
</feature>
<accession>W7U879</accession>
<dbReference type="SUPFAM" id="SSF53756">
    <property type="entry name" value="UDP-Glycosyltransferase/glycogen phosphorylase"/>
    <property type="match status" value="2"/>
</dbReference>
<dbReference type="Proteomes" id="UP000019335">
    <property type="component" value="Chromosome 3"/>
</dbReference>